<dbReference type="InterPro" id="IPR011705">
    <property type="entry name" value="BACK"/>
</dbReference>
<keyword evidence="4" id="KW-1185">Reference proteome</keyword>
<evidence type="ECO:0000313" key="4">
    <source>
        <dbReference type="Proteomes" id="UP000192247"/>
    </source>
</evidence>
<feature type="compositionally biased region" description="Polar residues" evidence="1">
    <location>
        <begin position="591"/>
        <end position="602"/>
    </location>
</feature>
<feature type="compositionally biased region" description="Basic and acidic residues" evidence="1">
    <location>
        <begin position="278"/>
        <end position="298"/>
    </location>
</feature>
<feature type="compositionally biased region" description="Polar residues" evidence="1">
    <location>
        <begin position="380"/>
        <end position="389"/>
    </location>
</feature>
<evidence type="ECO:0000259" key="2">
    <source>
        <dbReference type="Pfam" id="PF07707"/>
    </source>
</evidence>
<dbReference type="Pfam" id="PF07707">
    <property type="entry name" value="BACK"/>
    <property type="match status" value="1"/>
</dbReference>
<dbReference type="STRING" id="418985.A0A1V9XH43"/>
<evidence type="ECO:0000313" key="3">
    <source>
        <dbReference type="EMBL" id="OQR72850.1"/>
    </source>
</evidence>
<dbReference type="EMBL" id="MNPL01010923">
    <property type="protein sequence ID" value="OQR72850.1"/>
    <property type="molecule type" value="Genomic_DNA"/>
</dbReference>
<reference evidence="3 4" key="1">
    <citation type="journal article" date="2017" name="Gigascience">
        <title>Draft genome of the honey bee ectoparasitic mite, Tropilaelaps mercedesae, is shaped by the parasitic life history.</title>
        <authorList>
            <person name="Dong X."/>
            <person name="Armstrong S.D."/>
            <person name="Xia D."/>
            <person name="Makepeace B.L."/>
            <person name="Darby A.C."/>
            <person name="Kadowaki T."/>
        </authorList>
    </citation>
    <scope>NUCLEOTIDE SEQUENCE [LARGE SCALE GENOMIC DNA]</scope>
    <source>
        <strain evidence="3">Wuxi-XJTLU</strain>
    </source>
</reference>
<dbReference type="PANTHER" id="PTHR45632">
    <property type="entry name" value="LD33804P"/>
    <property type="match status" value="1"/>
</dbReference>
<dbReference type="InParanoid" id="A0A1V9XH43"/>
<organism evidence="3 4">
    <name type="scientific">Tropilaelaps mercedesae</name>
    <dbReference type="NCBI Taxonomy" id="418985"/>
    <lineage>
        <taxon>Eukaryota</taxon>
        <taxon>Metazoa</taxon>
        <taxon>Ecdysozoa</taxon>
        <taxon>Arthropoda</taxon>
        <taxon>Chelicerata</taxon>
        <taxon>Arachnida</taxon>
        <taxon>Acari</taxon>
        <taxon>Parasitiformes</taxon>
        <taxon>Mesostigmata</taxon>
        <taxon>Gamasina</taxon>
        <taxon>Dermanyssoidea</taxon>
        <taxon>Laelapidae</taxon>
        <taxon>Tropilaelaps</taxon>
    </lineage>
</organism>
<evidence type="ECO:0000256" key="1">
    <source>
        <dbReference type="SAM" id="MobiDB-lite"/>
    </source>
</evidence>
<feature type="compositionally biased region" description="Basic and acidic residues" evidence="1">
    <location>
        <begin position="557"/>
        <end position="585"/>
    </location>
</feature>
<gene>
    <name evidence="3" type="ORF">BIW11_01227</name>
</gene>
<feature type="compositionally biased region" description="Polar residues" evidence="1">
    <location>
        <begin position="226"/>
        <end position="248"/>
    </location>
</feature>
<dbReference type="Gene3D" id="1.25.40.420">
    <property type="match status" value="1"/>
</dbReference>
<feature type="compositionally biased region" description="Basic residues" evidence="1">
    <location>
        <begin position="267"/>
        <end position="277"/>
    </location>
</feature>
<feature type="compositionally biased region" description="Low complexity" evidence="1">
    <location>
        <begin position="518"/>
        <end position="528"/>
    </location>
</feature>
<feature type="region of interest" description="Disordered" evidence="1">
    <location>
        <begin position="674"/>
        <end position="709"/>
    </location>
</feature>
<feature type="region of interest" description="Disordered" evidence="1">
    <location>
        <begin position="556"/>
        <end position="602"/>
    </location>
</feature>
<feature type="compositionally biased region" description="Basic and acidic residues" evidence="1">
    <location>
        <begin position="443"/>
        <end position="465"/>
    </location>
</feature>
<name>A0A1V9XH43_9ACAR</name>
<comment type="caution">
    <text evidence="3">The sequence shown here is derived from an EMBL/GenBank/DDBJ whole genome shotgun (WGS) entry which is preliminary data.</text>
</comment>
<sequence>MPTDVGRTRRRQTGSTVIGACCNQQLTKRSVAATELADLIEVIQLSSTVSLDGGFAVRCSGQLPEVTVNNVVDLYAAAINLGMQRLATRCYERIYGSSVEDQALIYYVECMRNHNTEETASALQYLAKSFKMIALSRGITELSEDQLIKILDSEPVRQRPQSERFIAALRWLHADCKQRRDRSKNLLSRFDFSDDALAGFEVCPEVMKKVPALRAIARATIVQKIASSDQGEARSTSTTDRQSATVGTVTGGASAVSPPEEAAWKTHDKKQKKGRARRFLDARAKKDQKAEKAKKAEVSPKGSKKAKGSPKATDAKEAWATPKTGSKKAKGSPKVIDTEEAQVSPKAGSKKAKGSPNAANVKNTEVSPKVGSKKAKGSPNAANVKNTEVSPKAGSKKAKGSPSPADNKTSGSENALVNTKKGSPSPKVGKAKNVDVLTGENKPLAKADSSKAKESPVHKASEKKPASGRRLQNRLGVAKNSPVTVLGETTKAGNKYSPIPNAVKNTNADPNKLGTARPGGPSPVRGPSLVDAHGAKKVFSPLKQYQAAPPAFLQEYLRQKHPVDTNRPMEDLKTSKSLEKVEQPHKPGNPPRSSQDPRLNEQYSILRITKLAEERTNMLRKQKERPICQCSHDETTATFSRSAKADDSSTDSTTQDIKAAPVRKKRFFLWPKMRHAQKEKKLKKKNRSQRLWANLKKEAKVLAGGRRRK</sequence>
<feature type="region of interest" description="Disordered" evidence="1">
    <location>
        <begin position="226"/>
        <end position="532"/>
    </location>
</feature>
<dbReference type="Proteomes" id="UP000192247">
    <property type="component" value="Unassembled WGS sequence"/>
</dbReference>
<accession>A0A1V9XH43</accession>
<dbReference type="OrthoDB" id="6350321at2759"/>
<protein>
    <recommendedName>
        <fullName evidence="2">BACK domain-containing protein</fullName>
    </recommendedName>
</protein>
<feature type="region of interest" description="Disordered" evidence="1">
    <location>
        <begin position="630"/>
        <end position="658"/>
    </location>
</feature>
<feature type="compositionally biased region" description="Polar residues" evidence="1">
    <location>
        <begin position="406"/>
        <end position="422"/>
    </location>
</feature>
<dbReference type="AlphaFoldDB" id="A0A1V9XH43"/>
<feature type="domain" description="BACK" evidence="2">
    <location>
        <begin position="119"/>
        <end position="188"/>
    </location>
</feature>
<feature type="compositionally biased region" description="Basic residues" evidence="1">
    <location>
        <begin position="674"/>
        <end position="688"/>
    </location>
</feature>
<proteinExistence type="predicted"/>